<organism evidence="2 5">
    <name type="scientific">Polynucleobacter paneuropaeus</name>
    <dbReference type="NCBI Taxonomy" id="2527775"/>
    <lineage>
        <taxon>Bacteria</taxon>
        <taxon>Pseudomonadati</taxon>
        <taxon>Pseudomonadota</taxon>
        <taxon>Betaproteobacteria</taxon>
        <taxon>Burkholderiales</taxon>
        <taxon>Burkholderiaceae</taxon>
        <taxon>Polynucleobacter</taxon>
    </lineage>
</organism>
<dbReference type="KEGG" id="poh:DPM16_02350"/>
<dbReference type="Proteomes" id="UP000248592">
    <property type="component" value="Chromosome"/>
</dbReference>
<sequence length="90" mass="9943">MSDQYPSSSSDLGSLEASIQRLTEKLAQVAVAVQKLAADRVQLEEKIEDAQKRIQHILSRLPEQTDGRQMNLLGESSTPEPEDGNEPTTH</sequence>
<gene>
    <name evidence="4" type="ORF">G6693_03345</name>
    <name evidence="3" type="ORF">G6731_00290</name>
    <name evidence="2" type="ORF">Pas1_06770</name>
</gene>
<dbReference type="EMBL" id="JAANEY010000001">
    <property type="protein sequence ID" value="MBT8550400.1"/>
    <property type="molecule type" value="Genomic_DNA"/>
</dbReference>
<dbReference type="EMBL" id="JAANGI010000001">
    <property type="protein sequence ID" value="MBT8590960.1"/>
    <property type="molecule type" value="Genomic_DNA"/>
</dbReference>
<dbReference type="Proteomes" id="UP000762271">
    <property type="component" value="Unassembled WGS sequence"/>
</dbReference>
<protein>
    <recommendedName>
        <fullName evidence="6">DUF904 domain-containing protein</fullName>
    </recommendedName>
</protein>
<proteinExistence type="predicted"/>
<evidence type="ECO:0008006" key="6">
    <source>
        <dbReference type="Google" id="ProtNLM"/>
    </source>
</evidence>
<accession>A0A2Z4JM96</accession>
<dbReference type="GeneID" id="66831802"/>
<dbReference type="Proteomes" id="UP000783102">
    <property type="component" value="Unassembled WGS sequence"/>
</dbReference>
<name>A0A2Z4JM96_9BURK</name>
<evidence type="ECO:0000313" key="4">
    <source>
        <dbReference type="EMBL" id="MBT8590960.1"/>
    </source>
</evidence>
<dbReference type="AlphaFoldDB" id="A0A2Z4JM96"/>
<reference evidence="5" key="1">
    <citation type="submission" date="2018-06" db="EMBL/GenBank/DDBJ databases">
        <title>Description of a new Polynucleobacter species.</title>
        <authorList>
            <person name="Hahn M.W."/>
        </authorList>
    </citation>
    <scope>NUCLEOTIDE SEQUENCE [LARGE SCALE GENOMIC DNA]</scope>
    <source>
        <strain evidence="5">MG-25-Pas1-D2</strain>
    </source>
</reference>
<evidence type="ECO:0000313" key="2">
    <source>
        <dbReference type="EMBL" id="AWW50110.1"/>
    </source>
</evidence>
<reference evidence="2" key="2">
    <citation type="journal article" date="2019" name="Int. J. Syst. Evol. Microbiol.">
        <title>Polynucleobacter paneuropaeus sp. nov., characterized by six strains isolated from freshwater lakes located along a 3000 km north-south cross-section across Europe.</title>
        <authorList>
            <person name="Hoetzinger M."/>
            <person name="Schmidt J."/>
            <person name="Pitt A."/>
            <person name="Koll U."/>
            <person name="Lang E."/>
            <person name="Hahn M.W."/>
        </authorList>
    </citation>
    <scope>NUCLEOTIDE SEQUENCE</scope>
    <source>
        <strain evidence="2">MG-25-Pas1-D2</strain>
    </source>
</reference>
<reference evidence="3" key="3">
    <citation type="journal article" date="2021" name="Genome Biol. Evol.">
        <title>Continental-Scale Gene Flow Prevents Allopatric Divergence of Pelagic Freshwater Bacteria.</title>
        <authorList>
            <person name="Hoetzinger M."/>
            <person name="Pitt A."/>
            <person name="Huemer A."/>
            <person name="Hahn M.W."/>
        </authorList>
    </citation>
    <scope>NUCLEOTIDE SEQUENCE</scope>
    <source>
        <strain evidence="4">AP-YLGG-20-G6</strain>
        <strain evidence="3">SM1-W8</strain>
    </source>
</reference>
<evidence type="ECO:0000256" key="1">
    <source>
        <dbReference type="SAM" id="MobiDB-lite"/>
    </source>
</evidence>
<dbReference type="RefSeq" id="WP_112203309.1">
    <property type="nucleotide sequence ID" value="NZ_CBCSBS010000001.1"/>
</dbReference>
<feature type="region of interest" description="Disordered" evidence="1">
    <location>
        <begin position="58"/>
        <end position="90"/>
    </location>
</feature>
<dbReference type="EMBL" id="CP030085">
    <property type="protein sequence ID" value="AWW50110.1"/>
    <property type="molecule type" value="Genomic_DNA"/>
</dbReference>
<evidence type="ECO:0000313" key="3">
    <source>
        <dbReference type="EMBL" id="MBT8550400.1"/>
    </source>
</evidence>
<evidence type="ECO:0000313" key="5">
    <source>
        <dbReference type="Proteomes" id="UP000248592"/>
    </source>
</evidence>
<feature type="compositionally biased region" description="Acidic residues" evidence="1">
    <location>
        <begin position="80"/>
        <end position="90"/>
    </location>
</feature>